<dbReference type="EMBL" id="AB219091">
    <property type="protein sequence ID" value="BAE02652.1"/>
    <property type="molecule type" value="mRNA"/>
</dbReference>
<accession>Q4R185</accession>
<dbReference type="InterPro" id="IPR012674">
    <property type="entry name" value="Calycin"/>
</dbReference>
<dbReference type="Pfam" id="PF02098">
    <property type="entry name" value="His_binding"/>
    <property type="match status" value="1"/>
</dbReference>
<dbReference type="SUPFAM" id="SSF50814">
    <property type="entry name" value="Lipocalins"/>
    <property type="match status" value="1"/>
</dbReference>
<gene>
    <name evidence="2" type="primary">HLSG-g15</name>
</gene>
<feature type="chain" id="PRO_5004242716" evidence="1">
    <location>
        <begin position="21"/>
        <end position="178"/>
    </location>
</feature>
<dbReference type="InterPro" id="IPR002970">
    <property type="entry name" value="Tick_his-bd"/>
</dbReference>
<feature type="non-terminal residue" evidence="2">
    <location>
        <position position="178"/>
    </location>
</feature>
<dbReference type="AlphaFoldDB" id="Q4R185"/>
<sequence length="178" mass="20127">MALTLLLAFSLMAFAALSSADTQLNNPICSFSEKNGNVDGYNILQKQLTRFWLEKRSEKFSKVANDVHCLHTGMNATLLGNHKLKRTFYYRYNDTPGDELIAMDDINMTFFQTSLEGPYDWMNSTTSDPLGSYKLSPPVWTFKYSNTNCTVVEVPSEVNNRDTLQSRQAAKVLARAKC</sequence>
<keyword evidence="1" id="KW-0732">Signal</keyword>
<evidence type="ECO:0000256" key="1">
    <source>
        <dbReference type="SAM" id="SignalP"/>
    </source>
</evidence>
<protein>
    <submittedName>
        <fullName evidence="2">Uncharacterized protein HLSG-g15</fullName>
    </submittedName>
</protein>
<feature type="signal peptide" evidence="1">
    <location>
        <begin position="1"/>
        <end position="20"/>
    </location>
</feature>
<proteinExistence type="evidence at transcript level"/>
<organism evidence="2">
    <name type="scientific">Haemaphysalis longicornis</name>
    <name type="common">Bush tick</name>
    <dbReference type="NCBI Taxonomy" id="44386"/>
    <lineage>
        <taxon>Eukaryota</taxon>
        <taxon>Metazoa</taxon>
        <taxon>Ecdysozoa</taxon>
        <taxon>Arthropoda</taxon>
        <taxon>Chelicerata</taxon>
        <taxon>Arachnida</taxon>
        <taxon>Acari</taxon>
        <taxon>Parasitiformes</taxon>
        <taxon>Ixodida</taxon>
        <taxon>Ixodoidea</taxon>
        <taxon>Ixodidae</taxon>
        <taxon>Haemaphysalinae</taxon>
        <taxon>Haemaphysalis</taxon>
    </lineage>
</organism>
<reference evidence="2" key="1">
    <citation type="journal article" date="2005" name="J. Vet. Med. Sci.">
        <title>Random sequencing of cDNA library derived from partially-fed adult female Haemaphysalis longicornis salivary gland.</title>
        <authorList>
            <person name="Nakajima C."/>
            <person name="da Silva I."/>
            <person name="Imamura S."/>
            <person name="Konnai S."/>
            <person name="Ohashi K."/>
            <person name="Onuma M."/>
        </authorList>
    </citation>
    <scope>NUCLEOTIDE SEQUENCE</scope>
    <source>
        <tissue evidence="2">Salivary gland</tissue>
    </source>
</reference>
<name>Q4R185_HAELO</name>
<dbReference type="GO" id="GO:0043176">
    <property type="term" value="F:amine binding"/>
    <property type="evidence" value="ECO:0007669"/>
    <property type="project" value="InterPro"/>
</dbReference>
<evidence type="ECO:0000313" key="2">
    <source>
        <dbReference type="EMBL" id="BAE02652.1"/>
    </source>
</evidence>
<dbReference type="GO" id="GO:0030682">
    <property type="term" value="P:symbiont-mediated perturbation of host defenses"/>
    <property type="evidence" value="ECO:0007669"/>
    <property type="project" value="InterPro"/>
</dbReference>